<dbReference type="AlphaFoldDB" id="A0A382ZS47"/>
<protein>
    <submittedName>
        <fullName evidence="2">Uncharacterized protein</fullName>
    </submittedName>
</protein>
<keyword evidence="1" id="KW-0812">Transmembrane</keyword>
<evidence type="ECO:0000313" key="2">
    <source>
        <dbReference type="EMBL" id="SVD98436.1"/>
    </source>
</evidence>
<keyword evidence="1" id="KW-0472">Membrane</keyword>
<keyword evidence="1" id="KW-1133">Transmembrane helix</keyword>
<evidence type="ECO:0000256" key="1">
    <source>
        <dbReference type="SAM" id="Phobius"/>
    </source>
</evidence>
<gene>
    <name evidence="2" type="ORF">METZ01_LOCUS451290</name>
</gene>
<accession>A0A382ZS47</accession>
<name>A0A382ZS47_9ZZZZ</name>
<dbReference type="EMBL" id="UINC01186283">
    <property type="protein sequence ID" value="SVD98436.1"/>
    <property type="molecule type" value="Genomic_DNA"/>
</dbReference>
<feature type="transmembrane region" description="Helical" evidence="1">
    <location>
        <begin position="7"/>
        <end position="24"/>
    </location>
</feature>
<organism evidence="2">
    <name type="scientific">marine metagenome</name>
    <dbReference type="NCBI Taxonomy" id="408172"/>
    <lineage>
        <taxon>unclassified sequences</taxon>
        <taxon>metagenomes</taxon>
        <taxon>ecological metagenomes</taxon>
    </lineage>
</organism>
<reference evidence="2" key="1">
    <citation type="submission" date="2018-05" db="EMBL/GenBank/DDBJ databases">
        <authorList>
            <person name="Lanie J.A."/>
            <person name="Ng W.-L."/>
            <person name="Kazmierczak K.M."/>
            <person name="Andrzejewski T.M."/>
            <person name="Davidsen T.M."/>
            <person name="Wayne K.J."/>
            <person name="Tettelin H."/>
            <person name="Glass J.I."/>
            <person name="Rusch D."/>
            <person name="Podicherti R."/>
            <person name="Tsui H.-C.T."/>
            <person name="Winkler M.E."/>
        </authorList>
    </citation>
    <scope>NUCLEOTIDE SEQUENCE</scope>
</reference>
<sequence length="149" mass="17307">MSKRASIEIFGLISVIGSLIFVGVEISQNTQAVRGATHQAVSDQASELYLELASDERLSRLAYQMLIENINRNELNTTDQMSLDFIQLMGFRRVENIYLQYKNGILTKDALDRIGMDSYRKTFSRESWEMFKTGFDPHFIIFFENFRDK</sequence>
<proteinExistence type="predicted"/>